<accession>W9RM66</accession>
<dbReference type="AlphaFoldDB" id="W9RM66"/>
<evidence type="ECO:0000313" key="3">
    <source>
        <dbReference type="Proteomes" id="UP000030645"/>
    </source>
</evidence>
<evidence type="ECO:0000256" key="1">
    <source>
        <dbReference type="SAM" id="MobiDB-lite"/>
    </source>
</evidence>
<keyword evidence="3" id="KW-1185">Reference proteome</keyword>
<evidence type="ECO:0000313" key="2">
    <source>
        <dbReference type="EMBL" id="EXB59793.1"/>
    </source>
</evidence>
<sequence>MLDPANDLLPPPSSPTDSSISSSNLDTERCREISISTSAAQSSAVAGAGSRNCRKAKTKKTVAVAPVCTCWGSFKDSRGCLVGIFVSRFES</sequence>
<reference evidence="3" key="1">
    <citation type="submission" date="2013-01" db="EMBL/GenBank/DDBJ databases">
        <title>Draft Genome Sequence of a Mulberry Tree, Morus notabilis C.K. Schneid.</title>
        <authorList>
            <person name="He N."/>
            <person name="Zhao S."/>
        </authorList>
    </citation>
    <scope>NUCLEOTIDE SEQUENCE</scope>
</reference>
<proteinExistence type="predicted"/>
<feature type="region of interest" description="Disordered" evidence="1">
    <location>
        <begin position="1"/>
        <end position="27"/>
    </location>
</feature>
<protein>
    <submittedName>
        <fullName evidence="2">Uncharacterized protein</fullName>
    </submittedName>
</protein>
<dbReference type="EMBL" id="KE344390">
    <property type="protein sequence ID" value="EXB59793.1"/>
    <property type="molecule type" value="Genomic_DNA"/>
</dbReference>
<organism evidence="2 3">
    <name type="scientific">Morus notabilis</name>
    <dbReference type="NCBI Taxonomy" id="981085"/>
    <lineage>
        <taxon>Eukaryota</taxon>
        <taxon>Viridiplantae</taxon>
        <taxon>Streptophyta</taxon>
        <taxon>Embryophyta</taxon>
        <taxon>Tracheophyta</taxon>
        <taxon>Spermatophyta</taxon>
        <taxon>Magnoliopsida</taxon>
        <taxon>eudicotyledons</taxon>
        <taxon>Gunneridae</taxon>
        <taxon>Pentapetalae</taxon>
        <taxon>rosids</taxon>
        <taxon>fabids</taxon>
        <taxon>Rosales</taxon>
        <taxon>Moraceae</taxon>
        <taxon>Moreae</taxon>
        <taxon>Morus</taxon>
    </lineage>
</organism>
<name>W9RM66_9ROSA</name>
<dbReference type="Proteomes" id="UP000030645">
    <property type="component" value="Unassembled WGS sequence"/>
</dbReference>
<gene>
    <name evidence="2" type="ORF">L484_010904</name>
</gene>